<proteinExistence type="predicted"/>
<organism evidence="2 3">
    <name type="scientific">Candidatus Terrybacteria bacterium RIFCSPLOWO2_01_FULL_40_23</name>
    <dbReference type="NCBI Taxonomy" id="1802366"/>
    <lineage>
        <taxon>Bacteria</taxon>
        <taxon>Candidatus Terryibacteriota</taxon>
    </lineage>
</organism>
<dbReference type="Proteomes" id="UP000176951">
    <property type="component" value="Unassembled WGS sequence"/>
</dbReference>
<dbReference type="Pfam" id="PF01909">
    <property type="entry name" value="NTP_transf_2"/>
    <property type="match status" value="1"/>
</dbReference>
<protein>
    <recommendedName>
        <fullName evidence="1">Polymerase nucleotidyl transferase domain-containing protein</fullName>
    </recommendedName>
</protein>
<evidence type="ECO:0000313" key="3">
    <source>
        <dbReference type="Proteomes" id="UP000176951"/>
    </source>
</evidence>
<evidence type="ECO:0000259" key="1">
    <source>
        <dbReference type="Pfam" id="PF01909"/>
    </source>
</evidence>
<dbReference type="SUPFAM" id="SSF81301">
    <property type="entry name" value="Nucleotidyltransferase"/>
    <property type="match status" value="1"/>
</dbReference>
<reference evidence="2 3" key="1">
    <citation type="journal article" date="2016" name="Nat. Commun.">
        <title>Thousands of microbial genomes shed light on interconnected biogeochemical processes in an aquifer system.</title>
        <authorList>
            <person name="Anantharaman K."/>
            <person name="Brown C.T."/>
            <person name="Hug L.A."/>
            <person name="Sharon I."/>
            <person name="Castelle C.J."/>
            <person name="Probst A.J."/>
            <person name="Thomas B.C."/>
            <person name="Singh A."/>
            <person name="Wilkins M.J."/>
            <person name="Karaoz U."/>
            <person name="Brodie E.L."/>
            <person name="Williams K.H."/>
            <person name="Hubbard S.S."/>
            <person name="Banfield J.F."/>
        </authorList>
    </citation>
    <scope>NUCLEOTIDE SEQUENCE [LARGE SCALE GENOMIC DNA]</scope>
</reference>
<name>A0A1G2PQB6_9BACT</name>
<evidence type="ECO:0000313" key="2">
    <source>
        <dbReference type="EMBL" id="OHA50536.1"/>
    </source>
</evidence>
<dbReference type="GO" id="GO:0016779">
    <property type="term" value="F:nucleotidyltransferase activity"/>
    <property type="evidence" value="ECO:0007669"/>
    <property type="project" value="InterPro"/>
</dbReference>
<comment type="caution">
    <text evidence="2">The sequence shown here is derived from an EMBL/GenBank/DDBJ whole genome shotgun (WGS) entry which is preliminary data.</text>
</comment>
<dbReference type="InterPro" id="IPR043519">
    <property type="entry name" value="NT_sf"/>
</dbReference>
<sequence length="315" mass="36283">MLSDLQKAILSTIVYYDVLDMPPTFQEIYSNLLNWSNDAKPSLGEILTNLDYLKKEGIIDQNLGFNFLPGRDNLSSERIDRLNFLDQKWKKAKWGFKLLATIPYVRIVFASGSFALGNTDKDSDIDVLIVLKKGRIWTGRFLVTLLLHILRLRRHGKKIKDRICLNHFITDESMKIPFESLYNAHVYANLVPVLALHGAKPEDFFRANEWIKKYINFDTNAENFISSRTIKSNRLLTAKGSVREIILNTYLGDLIEKILKQVQEKRILNNPLSHEPKGHVVANDNMLAFHPDSPEDKIMQKYRLKLAELGISQVN</sequence>
<gene>
    <name evidence="2" type="ORF">A3A97_03105</name>
</gene>
<accession>A0A1G2PQB6</accession>
<dbReference type="InterPro" id="IPR002934">
    <property type="entry name" value="Polymerase_NTP_transf_dom"/>
</dbReference>
<dbReference type="EMBL" id="MHSW01000034">
    <property type="protein sequence ID" value="OHA50536.1"/>
    <property type="molecule type" value="Genomic_DNA"/>
</dbReference>
<dbReference type="AlphaFoldDB" id="A0A1G2PQB6"/>
<feature type="domain" description="Polymerase nucleotidyl transferase" evidence="1">
    <location>
        <begin position="108"/>
        <end position="145"/>
    </location>
</feature>